<dbReference type="AlphaFoldDB" id="A0A0F9GX89"/>
<reference evidence="1" key="1">
    <citation type="journal article" date="2015" name="Nature">
        <title>Complex archaea that bridge the gap between prokaryotes and eukaryotes.</title>
        <authorList>
            <person name="Spang A."/>
            <person name="Saw J.H."/>
            <person name="Jorgensen S.L."/>
            <person name="Zaremba-Niedzwiedzka K."/>
            <person name="Martijn J."/>
            <person name="Lind A.E."/>
            <person name="van Eijk R."/>
            <person name="Schleper C."/>
            <person name="Guy L."/>
            <person name="Ettema T.J."/>
        </authorList>
    </citation>
    <scope>NUCLEOTIDE SEQUENCE</scope>
</reference>
<gene>
    <name evidence="1" type="ORF">LCGC14_1856410</name>
</gene>
<protein>
    <submittedName>
        <fullName evidence="1">Uncharacterized protein</fullName>
    </submittedName>
</protein>
<sequence>MVQIVSADMSTQVSAEQRHAATPGYVRLRTDHGRLAARCRLGSGSNEVKSEGVGSKMSRAAKLEDNASGQTSSGPPTLLKLHASHTVLKKISTALRVRIDPSMDKLGPFIVIDDVTSAEVLIIAQILEEERH</sequence>
<proteinExistence type="predicted"/>
<dbReference type="EMBL" id="LAZR01018721">
    <property type="protein sequence ID" value="KKL95261.1"/>
    <property type="molecule type" value="Genomic_DNA"/>
</dbReference>
<name>A0A0F9GX89_9ZZZZ</name>
<comment type="caution">
    <text evidence="1">The sequence shown here is derived from an EMBL/GenBank/DDBJ whole genome shotgun (WGS) entry which is preliminary data.</text>
</comment>
<organism evidence="1">
    <name type="scientific">marine sediment metagenome</name>
    <dbReference type="NCBI Taxonomy" id="412755"/>
    <lineage>
        <taxon>unclassified sequences</taxon>
        <taxon>metagenomes</taxon>
        <taxon>ecological metagenomes</taxon>
    </lineage>
</organism>
<accession>A0A0F9GX89</accession>
<evidence type="ECO:0000313" key="1">
    <source>
        <dbReference type="EMBL" id="KKL95261.1"/>
    </source>
</evidence>